<name>J4H426_9APHY</name>
<reference evidence="7 8" key="1">
    <citation type="journal article" date="2012" name="Appl. Environ. Microbiol.">
        <title>Short-read sequencing for genomic analysis of the brown rot fungus Fibroporia radiculosa.</title>
        <authorList>
            <person name="Tang J.D."/>
            <person name="Perkins A.D."/>
            <person name="Sonstegard T.S."/>
            <person name="Schroeder S.G."/>
            <person name="Burgess S.C."/>
            <person name="Diehl S.V."/>
        </authorList>
    </citation>
    <scope>NUCLEOTIDE SEQUENCE [LARGE SCALE GENOMIC DNA]</scope>
    <source>
        <strain evidence="7 8">TFFH 294</strain>
    </source>
</reference>
<evidence type="ECO:0000256" key="3">
    <source>
        <dbReference type="ARBA" id="ARBA00022989"/>
    </source>
</evidence>
<feature type="compositionally biased region" description="Acidic residues" evidence="5">
    <location>
        <begin position="19"/>
        <end position="29"/>
    </location>
</feature>
<dbReference type="Proteomes" id="UP000006352">
    <property type="component" value="Unassembled WGS sequence"/>
</dbReference>
<dbReference type="GO" id="GO:0031398">
    <property type="term" value="P:positive regulation of protein ubiquitination"/>
    <property type="evidence" value="ECO:0007669"/>
    <property type="project" value="TreeGrafter"/>
</dbReference>
<keyword evidence="2 6" id="KW-0812">Transmembrane</keyword>
<dbReference type="GeneID" id="24099170"/>
<evidence type="ECO:0000313" key="8">
    <source>
        <dbReference type="Proteomes" id="UP000006352"/>
    </source>
</evidence>
<gene>
    <name evidence="7" type="ORF">FIBRA_06426</name>
</gene>
<dbReference type="AlphaFoldDB" id="J4H426"/>
<dbReference type="PANTHER" id="PTHR13396:SF5">
    <property type="entry name" value="NEDD4 FAMILY INTERACTING PROTEIN"/>
    <property type="match status" value="1"/>
</dbReference>
<evidence type="ECO:0000256" key="4">
    <source>
        <dbReference type="ARBA" id="ARBA00023136"/>
    </source>
</evidence>
<dbReference type="PANTHER" id="PTHR13396">
    <property type="entry name" value="NEDD4 FAMILY INTERACTING PROTEIN 1/2"/>
    <property type="match status" value="1"/>
</dbReference>
<keyword evidence="4 6" id="KW-0472">Membrane</keyword>
<evidence type="ECO:0008006" key="9">
    <source>
        <dbReference type="Google" id="ProtNLM"/>
    </source>
</evidence>
<dbReference type="GO" id="GO:0016020">
    <property type="term" value="C:membrane"/>
    <property type="evidence" value="ECO:0007669"/>
    <property type="project" value="UniProtKB-SubCell"/>
</dbReference>
<feature type="transmembrane region" description="Helical" evidence="6">
    <location>
        <begin position="324"/>
        <end position="345"/>
    </location>
</feature>
<dbReference type="EMBL" id="HE797146">
    <property type="protein sequence ID" value="CCM04259.1"/>
    <property type="molecule type" value="Genomic_DNA"/>
</dbReference>
<dbReference type="GO" id="GO:0007034">
    <property type="term" value="P:vacuolar transport"/>
    <property type="evidence" value="ECO:0007669"/>
    <property type="project" value="InterPro"/>
</dbReference>
<evidence type="ECO:0000256" key="5">
    <source>
        <dbReference type="SAM" id="MobiDB-lite"/>
    </source>
</evidence>
<keyword evidence="8" id="KW-1185">Reference proteome</keyword>
<dbReference type="RefSeq" id="XP_012183542.1">
    <property type="nucleotide sequence ID" value="XM_012328152.1"/>
</dbReference>
<evidence type="ECO:0000256" key="1">
    <source>
        <dbReference type="ARBA" id="ARBA00004141"/>
    </source>
</evidence>
<keyword evidence="3 6" id="KW-1133">Transmembrane helix</keyword>
<dbReference type="FunCoup" id="J4H426">
    <property type="interactions" value="99"/>
</dbReference>
<protein>
    <recommendedName>
        <fullName evidence="9">Metal homeostatis protein BSD2</fullName>
    </recommendedName>
</protein>
<accession>J4H426</accession>
<organism evidence="7 8">
    <name type="scientific">Fibroporia radiculosa</name>
    <dbReference type="NCBI Taxonomy" id="599839"/>
    <lineage>
        <taxon>Eukaryota</taxon>
        <taxon>Fungi</taxon>
        <taxon>Dikarya</taxon>
        <taxon>Basidiomycota</taxon>
        <taxon>Agaricomycotina</taxon>
        <taxon>Agaricomycetes</taxon>
        <taxon>Polyporales</taxon>
        <taxon>Fibroporiaceae</taxon>
        <taxon>Fibroporia</taxon>
    </lineage>
</organism>
<dbReference type="OrthoDB" id="10003116at2759"/>
<dbReference type="HOGENOM" id="CLU_016313_1_0_1"/>
<dbReference type="GO" id="GO:0030001">
    <property type="term" value="P:metal ion transport"/>
    <property type="evidence" value="ECO:0007669"/>
    <property type="project" value="InterPro"/>
</dbReference>
<dbReference type="GO" id="GO:0005783">
    <property type="term" value="C:endoplasmic reticulum"/>
    <property type="evidence" value="ECO:0007669"/>
    <property type="project" value="TreeGrafter"/>
</dbReference>
<sequence>MTAGYAPLPNPRFEPDAERELEDAFDDDEHSEHAPLTRHIGPTESHFVPATPGSYDFEREYDYDLPPPGSPPVPTALAMPNDFGNTNGSIPLSPARPEPPRPSFFRRAVGVLLPQHYARIPTEPTSMRTRGGGVENDGVFANVMAKPARSVAVTNENGESLNDPDGYNILSDDCGYYTYSEAQADAAPAYWEMTVHAPSVLAAAGEMIVDDLPTGSLIFFVSTAFISYFFQFVGFVLTYLLHTTHAAKYGSRTGLGLTMIQYGFYSRTAQDEGEGGVGQELIYWNATTGLPVVVKQGDAGPALFSNETYMDMSPSEMGATSRDWMSILLILLGWFLVLSSIVNFYRVKRWEKSIRDAAEPPPQTPAEQTQHDADIRRNIERVFGIFDYNPEDGHENRRVEETPVPLSEAEERLRRDLRAAGLM</sequence>
<dbReference type="GO" id="GO:0048471">
    <property type="term" value="C:perinuclear region of cytoplasm"/>
    <property type="evidence" value="ECO:0007669"/>
    <property type="project" value="TreeGrafter"/>
</dbReference>
<proteinExistence type="predicted"/>
<evidence type="ECO:0000313" key="7">
    <source>
        <dbReference type="EMBL" id="CCM04259.1"/>
    </source>
</evidence>
<dbReference type="GO" id="GO:0006511">
    <property type="term" value="P:ubiquitin-dependent protein catabolic process"/>
    <property type="evidence" value="ECO:0007669"/>
    <property type="project" value="TreeGrafter"/>
</dbReference>
<dbReference type="STRING" id="599839.J4H426"/>
<dbReference type="InterPro" id="IPR019325">
    <property type="entry name" value="NEDD4/Bsd2"/>
</dbReference>
<feature type="region of interest" description="Disordered" evidence="5">
    <location>
        <begin position="1"/>
        <end position="53"/>
    </location>
</feature>
<feature type="transmembrane region" description="Helical" evidence="6">
    <location>
        <begin position="217"/>
        <end position="241"/>
    </location>
</feature>
<dbReference type="CDD" id="cd22212">
    <property type="entry name" value="NDFIP-like"/>
    <property type="match status" value="1"/>
</dbReference>
<dbReference type="GO" id="GO:0005794">
    <property type="term" value="C:Golgi apparatus"/>
    <property type="evidence" value="ECO:0007669"/>
    <property type="project" value="TreeGrafter"/>
</dbReference>
<evidence type="ECO:0000256" key="6">
    <source>
        <dbReference type="SAM" id="Phobius"/>
    </source>
</evidence>
<dbReference type="InParanoid" id="J4H426"/>
<comment type="subcellular location">
    <subcellularLocation>
        <location evidence="1">Membrane</location>
        <topology evidence="1">Multi-pass membrane protein</topology>
    </subcellularLocation>
</comment>
<dbReference type="Pfam" id="PF10176">
    <property type="entry name" value="NEDD4_Bsd2"/>
    <property type="match status" value="1"/>
</dbReference>
<evidence type="ECO:0000256" key="2">
    <source>
        <dbReference type="ARBA" id="ARBA00022692"/>
    </source>
</evidence>